<dbReference type="InterPro" id="IPR036397">
    <property type="entry name" value="RNaseH_sf"/>
</dbReference>
<evidence type="ECO:0000259" key="1">
    <source>
        <dbReference type="PROSITE" id="PS50994"/>
    </source>
</evidence>
<keyword evidence="3" id="KW-1185">Reference proteome</keyword>
<dbReference type="PANTHER" id="PTHR37984">
    <property type="entry name" value="PROTEIN CBG26694"/>
    <property type="match status" value="1"/>
</dbReference>
<dbReference type="InterPro" id="IPR001584">
    <property type="entry name" value="Integrase_cat-core"/>
</dbReference>
<dbReference type="Pfam" id="PF00665">
    <property type="entry name" value="rve"/>
    <property type="match status" value="1"/>
</dbReference>
<dbReference type="Gene3D" id="3.30.420.10">
    <property type="entry name" value="Ribonuclease H-like superfamily/Ribonuclease H"/>
    <property type="match status" value="1"/>
</dbReference>
<protein>
    <submittedName>
        <fullName evidence="2">Pol polyprotein</fullName>
    </submittedName>
</protein>
<sequence>MDYVKRCDKCQRFAKVGNARPKQLQSITSPWSFHKWEVDILGPFLPAPGQVKYLIVVVDYFTKWIEAEAIAMISVERIKRFYWKKIICRFELPTEIVLDNRTQFASRSTMNFCTQLKIKQRFMLVKQPHMNGQVEAANKGRWAEELPQVLWSYHTTPHSSTNETSFRLTLDTEAVILVEIREPLPWTILFQPVENEDEIRVNLDLLQEAHEVAQVRVRCQGSSH</sequence>
<dbReference type="InterPro" id="IPR050951">
    <property type="entry name" value="Retrovirus_Pol_polyprotein"/>
</dbReference>
<name>A0A371FWJ2_MUCPR</name>
<feature type="domain" description="Integrase catalytic" evidence="1">
    <location>
        <begin position="26"/>
        <end position="139"/>
    </location>
</feature>
<gene>
    <name evidence="2" type="primary">pol</name>
    <name evidence="2" type="ORF">CR513_36451</name>
</gene>
<dbReference type="InterPro" id="IPR012337">
    <property type="entry name" value="RNaseH-like_sf"/>
</dbReference>
<feature type="non-terminal residue" evidence="2">
    <location>
        <position position="1"/>
    </location>
</feature>
<dbReference type="EMBL" id="QJKJ01007570">
    <property type="protein sequence ID" value="RDX82717.1"/>
    <property type="molecule type" value="Genomic_DNA"/>
</dbReference>
<dbReference type="PROSITE" id="PS50994">
    <property type="entry name" value="INTEGRASE"/>
    <property type="match status" value="1"/>
</dbReference>
<dbReference type="Proteomes" id="UP000257109">
    <property type="component" value="Unassembled WGS sequence"/>
</dbReference>
<comment type="caution">
    <text evidence="2">The sequence shown here is derived from an EMBL/GenBank/DDBJ whole genome shotgun (WGS) entry which is preliminary data.</text>
</comment>
<reference evidence="2" key="1">
    <citation type="submission" date="2018-05" db="EMBL/GenBank/DDBJ databases">
        <title>Draft genome of Mucuna pruriens seed.</title>
        <authorList>
            <person name="Nnadi N.E."/>
            <person name="Vos R."/>
            <person name="Hasami M.H."/>
            <person name="Devisetty U.K."/>
            <person name="Aguiy J.C."/>
        </authorList>
    </citation>
    <scope>NUCLEOTIDE SEQUENCE [LARGE SCALE GENOMIC DNA]</scope>
    <source>
        <strain evidence="2">JCA_2017</strain>
    </source>
</reference>
<dbReference type="GO" id="GO:0015074">
    <property type="term" value="P:DNA integration"/>
    <property type="evidence" value="ECO:0007669"/>
    <property type="project" value="InterPro"/>
</dbReference>
<dbReference type="PANTHER" id="PTHR37984:SF5">
    <property type="entry name" value="PROTEIN NYNRIN-LIKE"/>
    <property type="match status" value="1"/>
</dbReference>
<evidence type="ECO:0000313" key="3">
    <source>
        <dbReference type="Proteomes" id="UP000257109"/>
    </source>
</evidence>
<evidence type="ECO:0000313" key="2">
    <source>
        <dbReference type="EMBL" id="RDX82717.1"/>
    </source>
</evidence>
<proteinExistence type="predicted"/>
<dbReference type="SUPFAM" id="SSF53098">
    <property type="entry name" value="Ribonuclease H-like"/>
    <property type="match status" value="1"/>
</dbReference>
<organism evidence="2 3">
    <name type="scientific">Mucuna pruriens</name>
    <name type="common">Velvet bean</name>
    <name type="synonym">Dolichos pruriens</name>
    <dbReference type="NCBI Taxonomy" id="157652"/>
    <lineage>
        <taxon>Eukaryota</taxon>
        <taxon>Viridiplantae</taxon>
        <taxon>Streptophyta</taxon>
        <taxon>Embryophyta</taxon>
        <taxon>Tracheophyta</taxon>
        <taxon>Spermatophyta</taxon>
        <taxon>Magnoliopsida</taxon>
        <taxon>eudicotyledons</taxon>
        <taxon>Gunneridae</taxon>
        <taxon>Pentapetalae</taxon>
        <taxon>rosids</taxon>
        <taxon>fabids</taxon>
        <taxon>Fabales</taxon>
        <taxon>Fabaceae</taxon>
        <taxon>Papilionoideae</taxon>
        <taxon>50 kb inversion clade</taxon>
        <taxon>NPAAA clade</taxon>
        <taxon>indigoferoid/millettioid clade</taxon>
        <taxon>Phaseoleae</taxon>
        <taxon>Mucuna</taxon>
    </lineage>
</organism>
<dbReference type="OrthoDB" id="2016337at2759"/>
<dbReference type="AlphaFoldDB" id="A0A371FWJ2"/>
<dbReference type="GO" id="GO:0003676">
    <property type="term" value="F:nucleic acid binding"/>
    <property type="evidence" value="ECO:0007669"/>
    <property type="project" value="InterPro"/>
</dbReference>
<accession>A0A371FWJ2</accession>